<feature type="non-terminal residue" evidence="2">
    <location>
        <position position="66"/>
    </location>
</feature>
<evidence type="ECO:0000313" key="3">
    <source>
        <dbReference type="Proteomes" id="UP000663848"/>
    </source>
</evidence>
<sequence>PTSPGSRYPPASSQVTRNGAPGSAVGYQSPQTQSAFSAYLNYMTPSAAASASYANQMPRVRGPSQM</sequence>
<evidence type="ECO:0000256" key="1">
    <source>
        <dbReference type="SAM" id="MobiDB-lite"/>
    </source>
</evidence>
<feature type="non-terminal residue" evidence="2">
    <location>
        <position position="1"/>
    </location>
</feature>
<dbReference type="Proteomes" id="UP000663848">
    <property type="component" value="Unassembled WGS sequence"/>
</dbReference>
<accession>A0A822F2V9</accession>
<dbReference type="EMBL" id="CAJOBR010076512">
    <property type="protein sequence ID" value="CAF5113182.1"/>
    <property type="molecule type" value="Genomic_DNA"/>
</dbReference>
<reference evidence="2" key="1">
    <citation type="submission" date="2021-02" db="EMBL/GenBank/DDBJ databases">
        <authorList>
            <person name="Nowell W R."/>
        </authorList>
    </citation>
    <scope>NUCLEOTIDE SEQUENCE</scope>
</reference>
<organism evidence="2 3">
    <name type="scientific">Rotaria socialis</name>
    <dbReference type="NCBI Taxonomy" id="392032"/>
    <lineage>
        <taxon>Eukaryota</taxon>
        <taxon>Metazoa</taxon>
        <taxon>Spiralia</taxon>
        <taxon>Gnathifera</taxon>
        <taxon>Rotifera</taxon>
        <taxon>Eurotatoria</taxon>
        <taxon>Bdelloidea</taxon>
        <taxon>Philodinida</taxon>
        <taxon>Philodinidae</taxon>
        <taxon>Rotaria</taxon>
    </lineage>
</organism>
<dbReference type="AlphaFoldDB" id="A0A822F2V9"/>
<feature type="region of interest" description="Disordered" evidence="1">
    <location>
        <begin position="1"/>
        <end position="28"/>
    </location>
</feature>
<comment type="caution">
    <text evidence="2">The sequence shown here is derived from an EMBL/GenBank/DDBJ whole genome shotgun (WGS) entry which is preliminary data.</text>
</comment>
<evidence type="ECO:0000313" key="2">
    <source>
        <dbReference type="EMBL" id="CAF5113182.1"/>
    </source>
</evidence>
<name>A0A822F2V9_9BILA</name>
<proteinExistence type="predicted"/>
<gene>
    <name evidence="2" type="ORF">QYT958_LOCUS45587</name>
</gene>
<protein>
    <submittedName>
        <fullName evidence="2">Uncharacterized protein</fullName>
    </submittedName>
</protein>